<protein>
    <recommendedName>
        <fullName evidence="1">diguanylate cyclase</fullName>
        <ecNumber evidence="1">2.7.7.65</ecNumber>
    </recommendedName>
</protein>
<dbReference type="PANTHER" id="PTHR45138">
    <property type="entry name" value="REGULATORY COMPONENTS OF SENSORY TRANSDUCTION SYSTEM"/>
    <property type="match status" value="1"/>
</dbReference>
<dbReference type="AlphaFoldDB" id="A0A7C3EK86"/>
<evidence type="ECO:0000259" key="4">
    <source>
        <dbReference type="PROSITE" id="PS50885"/>
    </source>
</evidence>
<dbReference type="CDD" id="cd06225">
    <property type="entry name" value="HAMP"/>
    <property type="match status" value="1"/>
</dbReference>
<dbReference type="InterPro" id="IPR003660">
    <property type="entry name" value="HAMP_dom"/>
</dbReference>
<feature type="transmembrane region" description="Helical" evidence="3">
    <location>
        <begin position="251"/>
        <end position="273"/>
    </location>
</feature>
<dbReference type="Pfam" id="PF00990">
    <property type="entry name" value="GGDEF"/>
    <property type="match status" value="1"/>
</dbReference>
<keyword evidence="3" id="KW-0812">Transmembrane</keyword>
<dbReference type="GO" id="GO:0016020">
    <property type="term" value="C:membrane"/>
    <property type="evidence" value="ECO:0007669"/>
    <property type="project" value="InterPro"/>
</dbReference>
<dbReference type="InterPro" id="IPR000160">
    <property type="entry name" value="GGDEF_dom"/>
</dbReference>
<dbReference type="PROSITE" id="PS50885">
    <property type="entry name" value="HAMP"/>
    <property type="match status" value="1"/>
</dbReference>
<dbReference type="SMART" id="SM00267">
    <property type="entry name" value="GGDEF"/>
    <property type="match status" value="1"/>
</dbReference>
<dbReference type="SUPFAM" id="SSF158472">
    <property type="entry name" value="HAMP domain-like"/>
    <property type="match status" value="1"/>
</dbReference>
<dbReference type="Gene3D" id="6.10.340.10">
    <property type="match status" value="1"/>
</dbReference>
<dbReference type="InterPro" id="IPR043128">
    <property type="entry name" value="Rev_trsase/Diguanyl_cyclase"/>
</dbReference>
<evidence type="ECO:0000256" key="2">
    <source>
        <dbReference type="ARBA" id="ARBA00034247"/>
    </source>
</evidence>
<evidence type="ECO:0000313" key="6">
    <source>
        <dbReference type="EMBL" id="HFH29029.1"/>
    </source>
</evidence>
<dbReference type="PANTHER" id="PTHR45138:SF9">
    <property type="entry name" value="DIGUANYLATE CYCLASE DGCM-RELATED"/>
    <property type="match status" value="1"/>
</dbReference>
<feature type="domain" description="HAMP" evidence="4">
    <location>
        <begin position="302"/>
        <end position="354"/>
    </location>
</feature>
<reference evidence="6" key="1">
    <citation type="journal article" date="2020" name="mSystems">
        <title>Genome- and Community-Level Interaction Insights into Carbon Utilization and Element Cycling Functions of Hydrothermarchaeota in Hydrothermal Sediment.</title>
        <authorList>
            <person name="Zhou Z."/>
            <person name="Liu Y."/>
            <person name="Xu W."/>
            <person name="Pan J."/>
            <person name="Luo Z.H."/>
            <person name="Li M."/>
        </authorList>
    </citation>
    <scope>NUCLEOTIDE SEQUENCE [LARGE SCALE GENOMIC DNA]</scope>
    <source>
        <strain evidence="6">SpSt-503</strain>
    </source>
</reference>
<name>A0A7C3EK86_9SPIR</name>
<dbReference type="SUPFAM" id="SSF55073">
    <property type="entry name" value="Nucleotide cyclase"/>
    <property type="match status" value="1"/>
</dbReference>
<comment type="caution">
    <text evidence="6">The sequence shown here is derived from an EMBL/GenBank/DDBJ whole genome shotgun (WGS) entry which is preliminary data.</text>
</comment>
<dbReference type="SMART" id="SM00304">
    <property type="entry name" value="HAMP"/>
    <property type="match status" value="1"/>
</dbReference>
<dbReference type="Gene3D" id="3.30.70.270">
    <property type="match status" value="1"/>
</dbReference>
<dbReference type="FunFam" id="3.30.70.270:FF:000001">
    <property type="entry name" value="Diguanylate cyclase domain protein"/>
    <property type="match status" value="1"/>
</dbReference>
<dbReference type="Gene3D" id="3.30.450.20">
    <property type="entry name" value="PAS domain"/>
    <property type="match status" value="1"/>
</dbReference>
<feature type="transmembrane region" description="Helical" evidence="3">
    <location>
        <begin position="280"/>
        <end position="300"/>
    </location>
</feature>
<dbReference type="GO" id="GO:0052621">
    <property type="term" value="F:diguanylate cyclase activity"/>
    <property type="evidence" value="ECO:0007669"/>
    <property type="project" value="UniProtKB-EC"/>
</dbReference>
<sequence>MGSLLRSRMFRQQFIMHSLYFAVILGLLFYQVGMQTIKELENQQEHLANVYRDQLEQSLKGWYGGQRSTLKAISLMLEQKSKEELGSNATTALIARILTAYPEVADLVVLDSKGNIVNTRAMSAYSGAYNLADRAYFQSALAQGEGGGGFFANKKTGALTLALSRRITSSEGENYVLALYITFDSFLKNFSIFTENGLGSTYLLDSEGRTLYTSQATDGVLITPEHCALIKQNGKGHIDLESRLYGRIHSAYFWMDSLQVAILVVVAPELLLGPLQKVQVFVVLLGIIALLVSLLLSYWMTSQVYRPIASLVQAVNDMAASNYNHNITVQADGEIGLLIESFNKMQRIVSERELFLKDTAQRDSLTGLLNHGTFLELLDRSVMTRPAVSLVMLDIDHFKAVNDTYGHQAGDMVLQKLSEILVSSLRDRDIIARYGGEEFALIPYNTGYESMLCERIRSNVETADFIFNGKRIPITVSLGWTSLSIPENPDVPCLCSVLIQAADSALYAAKKGGRNLVEQQLISPSVSPAVPESIQGIR</sequence>
<accession>A0A7C3EK86</accession>
<keyword evidence="3" id="KW-1133">Transmembrane helix</keyword>
<gene>
    <name evidence="6" type="ORF">ENS59_05895</name>
</gene>
<evidence type="ECO:0000256" key="3">
    <source>
        <dbReference type="SAM" id="Phobius"/>
    </source>
</evidence>
<dbReference type="EMBL" id="DSVL01000184">
    <property type="protein sequence ID" value="HFH29029.1"/>
    <property type="molecule type" value="Genomic_DNA"/>
</dbReference>
<dbReference type="GO" id="GO:0007165">
    <property type="term" value="P:signal transduction"/>
    <property type="evidence" value="ECO:0007669"/>
    <property type="project" value="InterPro"/>
</dbReference>
<dbReference type="CDD" id="cd12914">
    <property type="entry name" value="PDC1_DGC_like"/>
    <property type="match status" value="1"/>
</dbReference>
<proteinExistence type="predicted"/>
<evidence type="ECO:0000259" key="5">
    <source>
        <dbReference type="PROSITE" id="PS50887"/>
    </source>
</evidence>
<dbReference type="InterPro" id="IPR029787">
    <property type="entry name" value="Nucleotide_cyclase"/>
</dbReference>
<dbReference type="Pfam" id="PF00672">
    <property type="entry name" value="HAMP"/>
    <property type="match status" value="1"/>
</dbReference>
<comment type="catalytic activity">
    <reaction evidence="2">
        <text>2 GTP = 3',3'-c-di-GMP + 2 diphosphate</text>
        <dbReference type="Rhea" id="RHEA:24898"/>
        <dbReference type="ChEBI" id="CHEBI:33019"/>
        <dbReference type="ChEBI" id="CHEBI:37565"/>
        <dbReference type="ChEBI" id="CHEBI:58805"/>
        <dbReference type="EC" id="2.7.7.65"/>
    </reaction>
</comment>
<evidence type="ECO:0000256" key="1">
    <source>
        <dbReference type="ARBA" id="ARBA00012528"/>
    </source>
</evidence>
<dbReference type="CDD" id="cd01949">
    <property type="entry name" value="GGDEF"/>
    <property type="match status" value="1"/>
</dbReference>
<dbReference type="NCBIfam" id="TIGR00254">
    <property type="entry name" value="GGDEF"/>
    <property type="match status" value="1"/>
</dbReference>
<keyword evidence="3" id="KW-0472">Membrane</keyword>
<feature type="domain" description="GGDEF" evidence="5">
    <location>
        <begin position="386"/>
        <end position="522"/>
    </location>
</feature>
<organism evidence="6">
    <name type="scientific">Gracilinema caldarium</name>
    <dbReference type="NCBI Taxonomy" id="215591"/>
    <lineage>
        <taxon>Bacteria</taxon>
        <taxon>Pseudomonadati</taxon>
        <taxon>Spirochaetota</taxon>
        <taxon>Spirochaetia</taxon>
        <taxon>Spirochaetales</taxon>
        <taxon>Breznakiellaceae</taxon>
        <taxon>Gracilinema</taxon>
    </lineage>
</organism>
<dbReference type="InterPro" id="IPR050469">
    <property type="entry name" value="Diguanylate_Cyclase"/>
</dbReference>
<dbReference type="PROSITE" id="PS50887">
    <property type="entry name" value="GGDEF"/>
    <property type="match status" value="1"/>
</dbReference>
<dbReference type="EC" id="2.7.7.65" evidence="1"/>